<feature type="transmembrane region" description="Helical" evidence="1">
    <location>
        <begin position="25"/>
        <end position="48"/>
    </location>
</feature>
<gene>
    <name evidence="2" type="ORF">ACFO3O_14090</name>
</gene>
<protein>
    <submittedName>
        <fullName evidence="2">Uncharacterized protein</fullName>
    </submittedName>
</protein>
<name>A0ABV9HXZ0_9FLAO</name>
<accession>A0ABV9HXZ0</accession>
<organism evidence="2 3">
    <name type="scientific">Dokdonia ponticola</name>
    <dbReference type="NCBI Taxonomy" id="2041041"/>
    <lineage>
        <taxon>Bacteria</taxon>
        <taxon>Pseudomonadati</taxon>
        <taxon>Bacteroidota</taxon>
        <taxon>Flavobacteriia</taxon>
        <taxon>Flavobacteriales</taxon>
        <taxon>Flavobacteriaceae</taxon>
        <taxon>Dokdonia</taxon>
    </lineage>
</organism>
<dbReference type="EMBL" id="JBHSFV010000009">
    <property type="protein sequence ID" value="MFC4635047.1"/>
    <property type="molecule type" value="Genomic_DNA"/>
</dbReference>
<comment type="caution">
    <text evidence="2">The sequence shown here is derived from an EMBL/GenBank/DDBJ whole genome shotgun (WGS) entry which is preliminary data.</text>
</comment>
<dbReference type="RefSeq" id="WP_379979897.1">
    <property type="nucleotide sequence ID" value="NZ_JBHSFV010000009.1"/>
</dbReference>
<proteinExistence type="predicted"/>
<dbReference type="Proteomes" id="UP001596043">
    <property type="component" value="Unassembled WGS sequence"/>
</dbReference>
<keyword evidence="1" id="KW-0812">Transmembrane</keyword>
<reference evidence="3" key="1">
    <citation type="journal article" date="2019" name="Int. J. Syst. Evol. Microbiol.">
        <title>The Global Catalogue of Microorganisms (GCM) 10K type strain sequencing project: providing services to taxonomists for standard genome sequencing and annotation.</title>
        <authorList>
            <consortium name="The Broad Institute Genomics Platform"/>
            <consortium name="The Broad Institute Genome Sequencing Center for Infectious Disease"/>
            <person name="Wu L."/>
            <person name="Ma J."/>
        </authorList>
    </citation>
    <scope>NUCLEOTIDE SEQUENCE [LARGE SCALE GENOMIC DNA]</scope>
    <source>
        <strain evidence="3">YJ-61-S</strain>
    </source>
</reference>
<keyword evidence="3" id="KW-1185">Reference proteome</keyword>
<evidence type="ECO:0000256" key="1">
    <source>
        <dbReference type="SAM" id="Phobius"/>
    </source>
</evidence>
<sequence length="58" mass="6478">MGLIFAIIGYVFGYKNDKENFFREFAIGAAYFIGNLILAIVLTTFLGFTFSTVSLDLL</sequence>
<evidence type="ECO:0000313" key="2">
    <source>
        <dbReference type="EMBL" id="MFC4635047.1"/>
    </source>
</evidence>
<evidence type="ECO:0000313" key="3">
    <source>
        <dbReference type="Proteomes" id="UP001596043"/>
    </source>
</evidence>
<keyword evidence="1" id="KW-0472">Membrane</keyword>
<keyword evidence="1" id="KW-1133">Transmembrane helix</keyword>